<dbReference type="Proteomes" id="UP000289411">
    <property type="component" value="Unassembled WGS sequence"/>
</dbReference>
<dbReference type="InterPro" id="IPR027417">
    <property type="entry name" value="P-loop_NTPase"/>
</dbReference>
<dbReference type="Pfam" id="PF00005">
    <property type="entry name" value="ABC_tran"/>
    <property type="match status" value="2"/>
</dbReference>
<evidence type="ECO:0000313" key="5">
    <source>
        <dbReference type="EMBL" id="RYB02147.1"/>
    </source>
</evidence>
<evidence type="ECO:0000313" key="6">
    <source>
        <dbReference type="Proteomes" id="UP000289411"/>
    </source>
</evidence>
<dbReference type="PROSITE" id="PS50893">
    <property type="entry name" value="ABC_TRANSPORTER_2"/>
    <property type="match status" value="2"/>
</dbReference>
<dbReference type="CDD" id="cd03215">
    <property type="entry name" value="ABC_Carb_Monos_II"/>
    <property type="match status" value="1"/>
</dbReference>
<dbReference type="InterPro" id="IPR017871">
    <property type="entry name" value="ABC_transporter-like_CS"/>
</dbReference>
<feature type="domain" description="ABC transporter" evidence="4">
    <location>
        <begin position="243"/>
        <end position="491"/>
    </location>
</feature>
<dbReference type="PANTHER" id="PTHR43790:SF4">
    <property type="entry name" value="GUANOSINE IMPORT ATP-BINDING PROTEIN NUPO"/>
    <property type="match status" value="1"/>
</dbReference>
<gene>
    <name evidence="5" type="ORF">D3272_22455</name>
</gene>
<dbReference type="InterPro" id="IPR050107">
    <property type="entry name" value="ABC_carbohydrate_import_ATPase"/>
</dbReference>
<evidence type="ECO:0000259" key="4">
    <source>
        <dbReference type="PROSITE" id="PS50893"/>
    </source>
</evidence>
<sequence length="500" mass="52777">MRGLSKSFGPVRANQDIDLDVRAGENHALLGENGAGKSTLVKMLYGLLQPSAGEILWQGRPVVLDTPETARSLGIGMVFQHFSLFENLTVSENIALVLPPERQSRLDARIGGLSERYGLKLAPARPVWSLSAGERQRIEIARCLLQDPKLMILDEPTSVLTPQESESLFRILDQLKAEGRALLYISHRLDDVRRLCERATILRGGKVVGTCDPRAETARSMAAQMVGAQIAEVSARHATPGAERFAAVGLSLPAPGLHATALKGVDLAVRGGEVLGIAGVAGNGQDELFAALSGERLAAAPGQIRIDGAPAGRDGVTARRRRGAAFVPEERNGHAAVPGFALSDNLVLSRHATGEVSRGGFLLGRAARAIARKVVESFDVRVGAPDPAARTLSGGNLQKFVVGREILREPGVLVVNQPTWGVDALAGAAIHQAILDLAGRGSAVVIISQDLDELFRLCDRLCVIHAGSLSPATPTAATSRDDVGLRMAGTEVASATAHAH</sequence>
<feature type="domain" description="ABC transporter" evidence="4">
    <location>
        <begin position="1"/>
        <end position="229"/>
    </location>
</feature>
<dbReference type="SMART" id="SM00382">
    <property type="entry name" value="AAA"/>
    <property type="match status" value="1"/>
</dbReference>
<reference evidence="5 6" key="2">
    <citation type="submission" date="2019-02" db="EMBL/GenBank/DDBJ databases">
        <title>'Lichenibacterium ramalinii' gen. nov. sp. nov., 'Lichenibacterium minor' gen. nov. sp. nov.</title>
        <authorList>
            <person name="Pankratov T."/>
        </authorList>
    </citation>
    <scope>NUCLEOTIDE SEQUENCE [LARGE SCALE GENOMIC DNA]</scope>
    <source>
        <strain evidence="5 6">RmlP001</strain>
    </source>
</reference>
<evidence type="ECO:0000256" key="2">
    <source>
        <dbReference type="ARBA" id="ARBA00022741"/>
    </source>
</evidence>
<dbReference type="GO" id="GO:0005524">
    <property type="term" value="F:ATP binding"/>
    <property type="evidence" value="ECO:0007669"/>
    <property type="project" value="UniProtKB-KW"/>
</dbReference>
<dbReference type="SUPFAM" id="SSF52540">
    <property type="entry name" value="P-loop containing nucleoside triphosphate hydrolases"/>
    <property type="match status" value="2"/>
</dbReference>
<dbReference type="InterPro" id="IPR003593">
    <property type="entry name" value="AAA+_ATPase"/>
</dbReference>
<dbReference type="Gene3D" id="3.40.50.300">
    <property type="entry name" value="P-loop containing nucleotide triphosphate hydrolases"/>
    <property type="match status" value="2"/>
</dbReference>
<proteinExistence type="inferred from homology"/>
<dbReference type="GO" id="GO:0016887">
    <property type="term" value="F:ATP hydrolysis activity"/>
    <property type="evidence" value="ECO:0007669"/>
    <property type="project" value="InterPro"/>
</dbReference>
<dbReference type="AlphaFoldDB" id="A0A4V1RI33"/>
<name>A0A4V1RI33_9HYPH</name>
<keyword evidence="3 5" id="KW-0067">ATP-binding</keyword>
<comment type="similarity">
    <text evidence="1">Belongs to the ABC transporter superfamily.</text>
</comment>
<dbReference type="PROSITE" id="PS00211">
    <property type="entry name" value="ABC_TRANSPORTER_1"/>
    <property type="match status" value="2"/>
</dbReference>
<keyword evidence="2" id="KW-0547">Nucleotide-binding</keyword>
<dbReference type="EMBL" id="QYBC01000023">
    <property type="protein sequence ID" value="RYB02147.1"/>
    <property type="molecule type" value="Genomic_DNA"/>
</dbReference>
<organism evidence="5 6">
    <name type="scientific">Lichenibacterium ramalinae</name>
    <dbReference type="NCBI Taxonomy" id="2316527"/>
    <lineage>
        <taxon>Bacteria</taxon>
        <taxon>Pseudomonadati</taxon>
        <taxon>Pseudomonadota</taxon>
        <taxon>Alphaproteobacteria</taxon>
        <taxon>Hyphomicrobiales</taxon>
        <taxon>Lichenihabitantaceae</taxon>
        <taxon>Lichenibacterium</taxon>
    </lineage>
</organism>
<dbReference type="InterPro" id="IPR003439">
    <property type="entry name" value="ABC_transporter-like_ATP-bd"/>
</dbReference>
<accession>A0A4V1RI33</accession>
<dbReference type="PANTHER" id="PTHR43790">
    <property type="entry name" value="CARBOHYDRATE TRANSPORT ATP-BINDING PROTEIN MG119-RELATED"/>
    <property type="match status" value="1"/>
</dbReference>
<keyword evidence="6" id="KW-1185">Reference proteome</keyword>
<evidence type="ECO:0000256" key="1">
    <source>
        <dbReference type="ARBA" id="ARBA00005417"/>
    </source>
</evidence>
<dbReference type="OrthoDB" id="9805029at2"/>
<protein>
    <submittedName>
        <fullName evidence="5">ABC transporter ATP-binding protein</fullName>
    </submittedName>
</protein>
<dbReference type="CDD" id="cd03216">
    <property type="entry name" value="ABC_Carb_Monos_I"/>
    <property type="match status" value="1"/>
</dbReference>
<evidence type="ECO:0000256" key="3">
    <source>
        <dbReference type="ARBA" id="ARBA00022840"/>
    </source>
</evidence>
<comment type="caution">
    <text evidence="5">The sequence shown here is derived from an EMBL/GenBank/DDBJ whole genome shotgun (WGS) entry which is preliminary data.</text>
</comment>
<reference evidence="5 6" key="1">
    <citation type="submission" date="2018-09" db="EMBL/GenBank/DDBJ databases">
        <authorList>
            <person name="Grouzdev D.S."/>
            <person name="Krutkina M.S."/>
        </authorList>
    </citation>
    <scope>NUCLEOTIDE SEQUENCE [LARGE SCALE GENOMIC DNA]</scope>
    <source>
        <strain evidence="5 6">RmlP001</strain>
    </source>
</reference>